<keyword evidence="9" id="KW-0443">Lipid metabolism</keyword>
<evidence type="ECO:0000256" key="3">
    <source>
        <dbReference type="ARBA" id="ARBA00022692"/>
    </source>
</evidence>
<protein>
    <recommendedName>
        <fullName evidence="12">Cytochrome b5 heme-binding domain-containing protein</fullName>
    </recommendedName>
</protein>
<dbReference type="PROSITE" id="PS50255">
    <property type="entry name" value="CYTOCHROME_B5_2"/>
    <property type="match status" value="1"/>
</dbReference>
<keyword evidence="4" id="KW-0479">Metal-binding</keyword>
<dbReference type="Pfam" id="PF00173">
    <property type="entry name" value="Cyt-b5"/>
    <property type="match status" value="1"/>
</dbReference>
<dbReference type="Gene3D" id="3.10.120.10">
    <property type="entry name" value="Cytochrome b5-like heme/steroid binding domain"/>
    <property type="match status" value="1"/>
</dbReference>
<dbReference type="GO" id="GO:0080132">
    <property type="term" value="F:fatty acid 2-hydroxylase activity"/>
    <property type="evidence" value="ECO:0007669"/>
    <property type="project" value="InterPro"/>
</dbReference>
<organism evidence="13 14">
    <name type="scientific">Hesseltinella vesiculosa</name>
    <dbReference type="NCBI Taxonomy" id="101127"/>
    <lineage>
        <taxon>Eukaryota</taxon>
        <taxon>Fungi</taxon>
        <taxon>Fungi incertae sedis</taxon>
        <taxon>Mucoromycota</taxon>
        <taxon>Mucoromycotina</taxon>
        <taxon>Mucoromycetes</taxon>
        <taxon>Mucorales</taxon>
        <taxon>Cunninghamellaceae</taxon>
        <taxon>Hesseltinella</taxon>
    </lineage>
</organism>
<dbReference type="OrthoDB" id="2204368at2759"/>
<keyword evidence="6 11" id="KW-1133">Transmembrane helix</keyword>
<evidence type="ECO:0000256" key="6">
    <source>
        <dbReference type="ARBA" id="ARBA00022989"/>
    </source>
</evidence>
<evidence type="ECO:0000256" key="4">
    <source>
        <dbReference type="ARBA" id="ARBA00022723"/>
    </source>
</evidence>
<dbReference type="GO" id="GO:0005789">
    <property type="term" value="C:endoplasmic reticulum membrane"/>
    <property type="evidence" value="ECO:0007669"/>
    <property type="project" value="UniProtKB-SubCell"/>
</dbReference>
<keyword evidence="2" id="KW-0349">Heme</keyword>
<dbReference type="PANTHER" id="PTHR12863:SF1">
    <property type="entry name" value="FATTY ACID 2-HYDROXYLASE"/>
    <property type="match status" value="1"/>
</dbReference>
<evidence type="ECO:0000256" key="11">
    <source>
        <dbReference type="SAM" id="Phobius"/>
    </source>
</evidence>
<dbReference type="EMBL" id="MCGT01000009">
    <property type="protein sequence ID" value="ORX56759.1"/>
    <property type="molecule type" value="Genomic_DNA"/>
</dbReference>
<dbReference type="SMART" id="SM01117">
    <property type="entry name" value="Cyt-b5"/>
    <property type="match status" value="1"/>
</dbReference>
<accession>A0A1X2GLB8</accession>
<comment type="subcellular location">
    <subcellularLocation>
        <location evidence="1">Endoplasmic reticulum membrane</location>
        <topology evidence="1">Multi-pass membrane protein</topology>
    </subcellularLocation>
</comment>
<dbReference type="FunFam" id="3.10.120.10:FF:000002">
    <property type="entry name" value="Cytochrome b5 type B"/>
    <property type="match status" value="1"/>
</dbReference>
<keyword evidence="7" id="KW-0560">Oxidoreductase</keyword>
<evidence type="ECO:0000256" key="5">
    <source>
        <dbReference type="ARBA" id="ARBA00022824"/>
    </source>
</evidence>
<gene>
    <name evidence="13" type="ORF">DM01DRAFT_1319800</name>
</gene>
<name>A0A1X2GLB8_9FUNG</name>
<evidence type="ECO:0000256" key="7">
    <source>
        <dbReference type="ARBA" id="ARBA00023002"/>
    </source>
</evidence>
<evidence type="ECO:0000313" key="14">
    <source>
        <dbReference type="Proteomes" id="UP000242146"/>
    </source>
</evidence>
<evidence type="ECO:0000256" key="2">
    <source>
        <dbReference type="ARBA" id="ARBA00022617"/>
    </source>
</evidence>
<keyword evidence="10 11" id="KW-0472">Membrane</keyword>
<keyword evidence="5" id="KW-0256">Endoplasmic reticulum</keyword>
<feature type="domain" description="Cytochrome b5 heme-binding" evidence="12">
    <location>
        <begin position="4"/>
        <end position="83"/>
    </location>
</feature>
<feature type="non-terminal residue" evidence="13">
    <location>
        <position position="312"/>
    </location>
</feature>
<feature type="transmembrane region" description="Helical" evidence="11">
    <location>
        <begin position="200"/>
        <end position="219"/>
    </location>
</feature>
<keyword evidence="14" id="KW-1185">Reference proteome</keyword>
<dbReference type="InterPro" id="IPR001199">
    <property type="entry name" value="Cyt_B5-like_heme/steroid-bd"/>
</dbReference>
<keyword evidence="3 11" id="KW-0812">Transmembrane</keyword>
<dbReference type="PANTHER" id="PTHR12863">
    <property type="entry name" value="FATTY ACID HYDROXYLASE"/>
    <property type="match status" value="1"/>
</dbReference>
<evidence type="ECO:0000256" key="1">
    <source>
        <dbReference type="ARBA" id="ARBA00004477"/>
    </source>
</evidence>
<evidence type="ECO:0000256" key="9">
    <source>
        <dbReference type="ARBA" id="ARBA00023098"/>
    </source>
</evidence>
<dbReference type="InterPro" id="IPR014430">
    <property type="entry name" value="Scs7"/>
</dbReference>
<dbReference type="STRING" id="101127.A0A1X2GLB8"/>
<evidence type="ECO:0000313" key="13">
    <source>
        <dbReference type="EMBL" id="ORX56759.1"/>
    </source>
</evidence>
<evidence type="ECO:0000259" key="12">
    <source>
        <dbReference type="PROSITE" id="PS50255"/>
    </source>
</evidence>
<feature type="transmembrane region" description="Helical" evidence="11">
    <location>
        <begin position="257"/>
        <end position="275"/>
    </location>
</feature>
<keyword evidence="8" id="KW-0408">Iron</keyword>
<dbReference type="GO" id="GO:0046872">
    <property type="term" value="F:metal ion binding"/>
    <property type="evidence" value="ECO:0007669"/>
    <property type="project" value="UniProtKB-KW"/>
</dbReference>
<evidence type="ECO:0000256" key="10">
    <source>
        <dbReference type="ARBA" id="ARBA00023136"/>
    </source>
</evidence>
<reference evidence="13 14" key="1">
    <citation type="submission" date="2016-07" db="EMBL/GenBank/DDBJ databases">
        <title>Pervasive Adenine N6-methylation of Active Genes in Fungi.</title>
        <authorList>
            <consortium name="DOE Joint Genome Institute"/>
            <person name="Mondo S.J."/>
            <person name="Dannebaum R.O."/>
            <person name="Kuo R.C."/>
            <person name="Labutti K."/>
            <person name="Haridas S."/>
            <person name="Kuo A."/>
            <person name="Salamov A."/>
            <person name="Ahrendt S.R."/>
            <person name="Lipzen A."/>
            <person name="Sullivan W."/>
            <person name="Andreopoulos W.B."/>
            <person name="Clum A."/>
            <person name="Lindquist E."/>
            <person name="Daum C."/>
            <person name="Ramamoorthy G.K."/>
            <person name="Gryganskyi A."/>
            <person name="Culley D."/>
            <person name="Magnuson J.K."/>
            <person name="James T.Y."/>
            <person name="O'Malley M.A."/>
            <person name="Stajich J.E."/>
            <person name="Spatafora J.W."/>
            <person name="Visel A."/>
            <person name="Grigoriev I.V."/>
        </authorList>
    </citation>
    <scope>NUCLEOTIDE SEQUENCE [LARGE SCALE GENOMIC DNA]</scope>
    <source>
        <strain evidence="13 14">NRRL 3301</strain>
    </source>
</reference>
<dbReference type="AlphaFoldDB" id="A0A1X2GLB8"/>
<evidence type="ECO:0000256" key="8">
    <source>
        <dbReference type="ARBA" id="ARBA00023004"/>
    </source>
</evidence>
<dbReference type="PRINTS" id="PR00363">
    <property type="entry name" value="CYTOCHROMEB5"/>
</dbReference>
<dbReference type="GO" id="GO:0006631">
    <property type="term" value="P:fatty acid metabolic process"/>
    <property type="evidence" value="ECO:0007669"/>
    <property type="project" value="TreeGrafter"/>
</dbReference>
<dbReference type="InterPro" id="IPR036400">
    <property type="entry name" value="Cyt_B5-like_heme/steroid_sf"/>
</dbReference>
<sequence>MADMPRISVDEVQRHNSSRSCWMIYKDNVYDVTQFAMDHPGGQDILLQFAGADVTDVLCDETAHLHSASAYDLLNEYFIGQLDRECDDGLPTDDFKERKTLASVELQKQSAQLGHERDHAFLNLNKPLFPQLWQATYSKEFYLEQVHKPRYTSHYVPYFGNPILDVLSRTTWYTVPLLWLPFVGYQIWKSLVASCSSLQNTVLAFGLGVFAWTLLEYMLHRFLFHLDGLLPDHPIALLVHFTLHGIHHHMPMDRLRLVMPPALTILISFPIFRLAKALFANTTAHGFMGGAFFGYVCYDMTHYYLHHSQVIK</sequence>
<proteinExistence type="predicted"/>
<dbReference type="SUPFAM" id="SSF55856">
    <property type="entry name" value="Cytochrome b5-like heme/steroid binding domain"/>
    <property type="match status" value="1"/>
</dbReference>
<dbReference type="Proteomes" id="UP000242146">
    <property type="component" value="Unassembled WGS sequence"/>
</dbReference>
<comment type="caution">
    <text evidence="13">The sequence shown here is derived from an EMBL/GenBank/DDBJ whole genome shotgun (WGS) entry which is preliminary data.</text>
</comment>